<evidence type="ECO:0000256" key="3">
    <source>
        <dbReference type="ARBA" id="ARBA00064542"/>
    </source>
</evidence>
<evidence type="ECO:0000256" key="2">
    <source>
        <dbReference type="ARBA" id="ARBA00023274"/>
    </source>
</evidence>
<evidence type="ECO:0000313" key="7">
    <source>
        <dbReference type="EMBL" id="XBO43950.1"/>
    </source>
</evidence>
<dbReference type="CDD" id="cd00353">
    <property type="entry name" value="Ribosomal_S15p_S13e"/>
    <property type="match status" value="1"/>
</dbReference>
<dbReference type="PANTHER" id="PTHR23321:SF26">
    <property type="entry name" value="SMALL RIBOSOMAL SUBUNIT PROTEIN US15M"/>
    <property type="match status" value="1"/>
</dbReference>
<dbReference type="GO" id="GO:0006412">
    <property type="term" value="P:translation"/>
    <property type="evidence" value="ECO:0007669"/>
    <property type="project" value="UniProtKB-UniRule"/>
</dbReference>
<dbReference type="Gene3D" id="6.10.250.3130">
    <property type="match status" value="1"/>
</dbReference>
<dbReference type="Gene3D" id="1.10.287.10">
    <property type="entry name" value="S15/NS1, RNA-binding"/>
    <property type="match status" value="1"/>
</dbReference>
<keyword evidence="2 4" id="KW-0687">Ribonucleoprotein</keyword>
<dbReference type="NCBIfam" id="TIGR00952">
    <property type="entry name" value="S15_bact"/>
    <property type="match status" value="1"/>
</dbReference>
<proteinExistence type="inferred from homology"/>
<name>A0AAU7JUG7_9MICO</name>
<organism evidence="7">
    <name type="scientific">Pedococcus sp. KACC 23699</name>
    <dbReference type="NCBI Taxonomy" id="3149228"/>
    <lineage>
        <taxon>Bacteria</taxon>
        <taxon>Bacillati</taxon>
        <taxon>Actinomycetota</taxon>
        <taxon>Actinomycetes</taxon>
        <taxon>Micrococcales</taxon>
        <taxon>Intrasporangiaceae</taxon>
        <taxon>Pedococcus</taxon>
    </lineage>
</organism>
<feature type="region of interest" description="Disordered" evidence="6">
    <location>
        <begin position="1"/>
        <end position="25"/>
    </location>
</feature>
<dbReference type="SMART" id="SM01387">
    <property type="entry name" value="Ribosomal_S15"/>
    <property type="match status" value="1"/>
</dbReference>
<dbReference type="InterPro" id="IPR000589">
    <property type="entry name" value="Ribosomal_uS15"/>
</dbReference>
<keyword evidence="1 4" id="KW-0689">Ribosomal protein</keyword>
<dbReference type="SUPFAM" id="SSF47060">
    <property type="entry name" value="S15/NS1 RNA-binding domain"/>
    <property type="match status" value="1"/>
</dbReference>
<keyword evidence="4" id="KW-0694">RNA-binding</keyword>
<dbReference type="InterPro" id="IPR005290">
    <property type="entry name" value="Ribosomal_uS15_bac-type"/>
</dbReference>
<dbReference type="HAMAP" id="MF_01343_B">
    <property type="entry name" value="Ribosomal_uS15_B"/>
    <property type="match status" value="1"/>
</dbReference>
<dbReference type="EMBL" id="CP157483">
    <property type="protein sequence ID" value="XBO43950.1"/>
    <property type="molecule type" value="Genomic_DNA"/>
</dbReference>
<dbReference type="InterPro" id="IPR009068">
    <property type="entry name" value="uS15_NS1_RNA-bd_sf"/>
</dbReference>
<accession>A0AAU7JUG7</accession>
<dbReference type="GO" id="GO:0019843">
    <property type="term" value="F:rRNA binding"/>
    <property type="evidence" value="ECO:0007669"/>
    <property type="project" value="UniProtKB-UniRule"/>
</dbReference>
<dbReference type="Pfam" id="PF00312">
    <property type="entry name" value="Ribosomal_S15"/>
    <property type="match status" value="1"/>
</dbReference>
<reference evidence="7" key="1">
    <citation type="submission" date="2024-05" db="EMBL/GenBank/DDBJ databases">
        <authorList>
            <person name="Kim S."/>
            <person name="Heo J."/>
            <person name="Choi H."/>
            <person name="Choi Y."/>
            <person name="Kwon S.-W."/>
            <person name="Kim Y."/>
        </authorList>
    </citation>
    <scope>NUCLEOTIDE SEQUENCE</scope>
    <source>
        <strain evidence="7">KACC 23699</strain>
    </source>
</reference>
<evidence type="ECO:0000256" key="4">
    <source>
        <dbReference type="HAMAP-Rule" id="MF_01343"/>
    </source>
</evidence>
<keyword evidence="4" id="KW-0699">rRNA-binding</keyword>
<dbReference type="GO" id="GO:0003735">
    <property type="term" value="F:structural constituent of ribosome"/>
    <property type="evidence" value="ECO:0007669"/>
    <property type="project" value="InterPro"/>
</dbReference>
<comment type="similarity">
    <text evidence="4 5">Belongs to the universal ribosomal protein uS15 family.</text>
</comment>
<dbReference type="AlphaFoldDB" id="A0AAU7JUG7"/>
<dbReference type="PANTHER" id="PTHR23321">
    <property type="entry name" value="RIBOSOMAL PROTEIN S15, BACTERIAL AND ORGANELLAR"/>
    <property type="match status" value="1"/>
</dbReference>
<evidence type="ECO:0000256" key="6">
    <source>
        <dbReference type="SAM" id="MobiDB-lite"/>
    </source>
</evidence>
<comment type="function">
    <text evidence="4">Forms an intersubunit bridge (bridge B4) with the 23S rRNA of the 50S subunit in the ribosome.</text>
</comment>
<dbReference type="GO" id="GO:0022627">
    <property type="term" value="C:cytosolic small ribosomal subunit"/>
    <property type="evidence" value="ECO:0007669"/>
    <property type="project" value="TreeGrafter"/>
</dbReference>
<dbReference type="FunFam" id="1.10.287.10:FF:000002">
    <property type="entry name" value="30S ribosomal protein S15"/>
    <property type="match status" value="1"/>
</dbReference>
<sequence length="89" mass="10455">MPLSTDVKQKIMSEHATHEGDTGSPEVQIALLTQRILDLTEHSRQHKHDHHSRRGLLLLVGQRRRLLRYLESVDVERYRSLIKKLGLRR</sequence>
<comment type="function">
    <text evidence="4">One of the primary rRNA binding proteins, it binds directly to 16S rRNA where it helps nucleate assembly of the platform of the 30S subunit by binding and bridging several RNA helices of the 16S rRNA.</text>
</comment>
<feature type="compositionally biased region" description="Basic and acidic residues" evidence="6">
    <location>
        <begin position="7"/>
        <end position="21"/>
    </location>
</feature>
<dbReference type="RefSeq" id="WP_344195063.1">
    <property type="nucleotide sequence ID" value="NZ_CP157483.1"/>
</dbReference>
<evidence type="ECO:0000256" key="1">
    <source>
        <dbReference type="ARBA" id="ARBA00022980"/>
    </source>
</evidence>
<gene>
    <name evidence="4 7" type="primary">rpsO</name>
    <name evidence="7" type="ORF">ABEG17_01060</name>
</gene>
<comment type="subunit">
    <text evidence="3 4">Part of the 30S ribosomal subunit. Forms a bridge to the 50S subunit in the 70S ribosome, contacting the 23S rRNA.</text>
</comment>
<protein>
    <recommendedName>
        <fullName evidence="4">Small ribosomal subunit protein uS15</fullName>
    </recommendedName>
</protein>
<evidence type="ECO:0000256" key="5">
    <source>
        <dbReference type="RuleBase" id="RU003919"/>
    </source>
</evidence>